<dbReference type="AlphaFoldDB" id="A0A0D0DZH3"/>
<dbReference type="PANTHER" id="PTHR10252">
    <property type="entry name" value="HISTONE-LIKE TRANSCRIPTION FACTOR CCAAT-RELATED"/>
    <property type="match status" value="1"/>
</dbReference>
<evidence type="ECO:0000256" key="3">
    <source>
        <dbReference type="SAM" id="MobiDB-lite"/>
    </source>
</evidence>
<feature type="domain" description="Transcription factor CBF/NF-Y/archaeal histone" evidence="4">
    <location>
        <begin position="61"/>
        <end position="119"/>
    </location>
</feature>
<dbReference type="Gene3D" id="1.10.20.10">
    <property type="entry name" value="Histone, subunit A"/>
    <property type="match status" value="1"/>
</dbReference>
<feature type="region of interest" description="Disordered" evidence="3">
    <location>
        <begin position="28"/>
        <end position="56"/>
    </location>
</feature>
<dbReference type="InterPro" id="IPR050568">
    <property type="entry name" value="Transcr_DNA_Rep_Reg"/>
</dbReference>
<feature type="compositionally biased region" description="Basic and acidic residues" evidence="3">
    <location>
        <begin position="46"/>
        <end position="56"/>
    </location>
</feature>
<comment type="subcellular location">
    <subcellularLocation>
        <location evidence="1">Nucleus</location>
    </subcellularLocation>
</comment>
<dbReference type="EMBL" id="KN825272">
    <property type="protein sequence ID" value="KIK92504.1"/>
    <property type="molecule type" value="Genomic_DNA"/>
</dbReference>
<dbReference type="Pfam" id="PF00808">
    <property type="entry name" value="CBFD_NFYB_HMF"/>
    <property type="match status" value="1"/>
</dbReference>
<name>A0A0D0DZH3_9AGAM</name>
<dbReference type="Proteomes" id="UP000054538">
    <property type="component" value="Unassembled WGS sequence"/>
</dbReference>
<evidence type="ECO:0000313" key="5">
    <source>
        <dbReference type="EMBL" id="KIK92504.1"/>
    </source>
</evidence>
<dbReference type="GO" id="GO:0006261">
    <property type="term" value="P:DNA-templated DNA replication"/>
    <property type="evidence" value="ECO:0007669"/>
    <property type="project" value="TreeGrafter"/>
</dbReference>
<evidence type="ECO:0000313" key="6">
    <source>
        <dbReference type="Proteomes" id="UP000054538"/>
    </source>
</evidence>
<evidence type="ECO:0000256" key="1">
    <source>
        <dbReference type="ARBA" id="ARBA00004123"/>
    </source>
</evidence>
<organism evidence="5 6">
    <name type="scientific">Paxillus rubicundulus Ve08.2h10</name>
    <dbReference type="NCBI Taxonomy" id="930991"/>
    <lineage>
        <taxon>Eukaryota</taxon>
        <taxon>Fungi</taxon>
        <taxon>Dikarya</taxon>
        <taxon>Basidiomycota</taxon>
        <taxon>Agaricomycotina</taxon>
        <taxon>Agaricomycetes</taxon>
        <taxon>Agaricomycetidae</taxon>
        <taxon>Boletales</taxon>
        <taxon>Paxilineae</taxon>
        <taxon>Paxillaceae</taxon>
        <taxon>Paxillus</taxon>
    </lineage>
</organism>
<reference evidence="5 6" key="1">
    <citation type="submission" date="2014-04" db="EMBL/GenBank/DDBJ databases">
        <authorList>
            <consortium name="DOE Joint Genome Institute"/>
            <person name="Kuo A."/>
            <person name="Kohler A."/>
            <person name="Jargeat P."/>
            <person name="Nagy L.G."/>
            <person name="Floudas D."/>
            <person name="Copeland A."/>
            <person name="Barry K.W."/>
            <person name="Cichocki N."/>
            <person name="Veneault-Fourrey C."/>
            <person name="LaButti K."/>
            <person name="Lindquist E.A."/>
            <person name="Lipzen A."/>
            <person name="Lundell T."/>
            <person name="Morin E."/>
            <person name="Murat C."/>
            <person name="Sun H."/>
            <person name="Tunlid A."/>
            <person name="Henrissat B."/>
            <person name="Grigoriev I.V."/>
            <person name="Hibbett D.S."/>
            <person name="Martin F."/>
            <person name="Nordberg H.P."/>
            <person name="Cantor M.N."/>
            <person name="Hua S.X."/>
        </authorList>
    </citation>
    <scope>NUCLEOTIDE SEQUENCE [LARGE SCALE GENOMIC DNA]</scope>
    <source>
        <strain evidence="5 6">Ve08.2h10</strain>
    </source>
</reference>
<dbReference type="SUPFAM" id="SSF47113">
    <property type="entry name" value="Histone-fold"/>
    <property type="match status" value="1"/>
</dbReference>
<dbReference type="PANTHER" id="PTHR10252:SF54">
    <property type="entry name" value="CHROMATIN ACCESSIBILITY COMPLEX PROTEIN 1"/>
    <property type="match status" value="1"/>
</dbReference>
<proteinExistence type="predicted"/>
<protein>
    <recommendedName>
        <fullName evidence="4">Transcription factor CBF/NF-Y/archaeal histone domain-containing protein</fullName>
    </recommendedName>
</protein>
<accession>A0A0D0DZH3</accession>
<dbReference type="GO" id="GO:0046982">
    <property type="term" value="F:protein heterodimerization activity"/>
    <property type="evidence" value="ECO:0007669"/>
    <property type="project" value="InterPro"/>
</dbReference>
<dbReference type="InterPro" id="IPR009072">
    <property type="entry name" value="Histone-fold"/>
</dbReference>
<keyword evidence="6" id="KW-1185">Reference proteome</keyword>
<dbReference type="InterPro" id="IPR003958">
    <property type="entry name" value="CBFA_NFYB_domain"/>
</dbReference>
<gene>
    <name evidence="5" type="ORF">PAXRUDRAFT_829892</name>
</gene>
<dbReference type="HOGENOM" id="CLU_045277_12_1_1"/>
<dbReference type="STRING" id="930991.A0A0D0DZH3"/>
<reference evidence="6" key="2">
    <citation type="submission" date="2015-01" db="EMBL/GenBank/DDBJ databases">
        <title>Evolutionary Origins and Diversification of the Mycorrhizal Mutualists.</title>
        <authorList>
            <consortium name="DOE Joint Genome Institute"/>
            <consortium name="Mycorrhizal Genomics Consortium"/>
            <person name="Kohler A."/>
            <person name="Kuo A."/>
            <person name="Nagy L.G."/>
            <person name="Floudas D."/>
            <person name="Copeland A."/>
            <person name="Barry K.W."/>
            <person name="Cichocki N."/>
            <person name="Veneault-Fourrey C."/>
            <person name="LaButti K."/>
            <person name="Lindquist E.A."/>
            <person name="Lipzen A."/>
            <person name="Lundell T."/>
            <person name="Morin E."/>
            <person name="Murat C."/>
            <person name="Riley R."/>
            <person name="Ohm R."/>
            <person name="Sun H."/>
            <person name="Tunlid A."/>
            <person name="Henrissat B."/>
            <person name="Grigoriev I.V."/>
            <person name="Hibbett D.S."/>
            <person name="Martin F."/>
        </authorList>
    </citation>
    <scope>NUCLEOTIDE SEQUENCE [LARGE SCALE GENOMIC DNA]</scope>
    <source>
        <strain evidence="6">Ve08.2h10</strain>
    </source>
</reference>
<dbReference type="InParanoid" id="A0A0D0DZH3"/>
<dbReference type="OrthoDB" id="636685at2759"/>
<dbReference type="GO" id="GO:0008623">
    <property type="term" value="C:CHRAC"/>
    <property type="evidence" value="ECO:0007669"/>
    <property type="project" value="TreeGrafter"/>
</dbReference>
<keyword evidence="2" id="KW-0539">Nucleus</keyword>
<evidence type="ECO:0000259" key="4">
    <source>
        <dbReference type="Pfam" id="PF00808"/>
    </source>
</evidence>
<evidence type="ECO:0000256" key="2">
    <source>
        <dbReference type="ARBA" id="ARBA00023242"/>
    </source>
</evidence>
<sequence>MDQEDTLLQEKVSRINSPPLQIEIEAHAEIEHAEDDGSTTKKRGKKEGPVLREREPGKSILPFSRVQRIIKADKDLPIVAKDATFLISLATEEFIKRLSEACQKIAERDKRTTVQQKDVGMLASFGGRKNFFFSRK</sequence>